<dbReference type="InterPro" id="IPR003018">
    <property type="entry name" value="GAF"/>
</dbReference>
<evidence type="ECO:0000313" key="8">
    <source>
        <dbReference type="Proteomes" id="UP000267342"/>
    </source>
</evidence>
<name>A0A348HI31_9GAMM</name>
<dbReference type="Pfam" id="PF02954">
    <property type="entry name" value="HTH_8"/>
    <property type="match status" value="1"/>
</dbReference>
<dbReference type="PANTHER" id="PTHR32071">
    <property type="entry name" value="TRANSCRIPTIONAL REGULATORY PROTEIN"/>
    <property type="match status" value="1"/>
</dbReference>
<dbReference type="InterPro" id="IPR002197">
    <property type="entry name" value="HTH_Fis"/>
</dbReference>
<keyword evidence="5" id="KW-0804">Transcription</keyword>
<dbReference type="CDD" id="cd00009">
    <property type="entry name" value="AAA"/>
    <property type="match status" value="1"/>
</dbReference>
<evidence type="ECO:0000256" key="3">
    <source>
        <dbReference type="ARBA" id="ARBA00023015"/>
    </source>
</evidence>
<proteinExistence type="predicted"/>
<dbReference type="Gene3D" id="3.30.450.40">
    <property type="match status" value="1"/>
</dbReference>
<sequence>MSLSFRSLADVALALQTDIGDPDRFQRLVQRLHQLLKCDATALLHYDHGIFRPLAMAGLPPDVCGRHFRIDEHPRLEAIARAGDIVRFPADSALPDPYDGLIPGHEHMHVHACIGLPLLRDQMLIGALTLDGLSADQFSDFSDEALRLISALVAVALDNALLVRQLEEQPVQLPMPRSPGQSTAHDMIGQSRAMQQLRQEIAVVAGTDLSVLILGETGVGKELVAQAVHAGSPRAAQDMVYLNCAALPESVAESELFGHVKGAFTGAISNRAGKFEMANHGTLFLDEIGELSLSLQAKLLRVLQYGDVQRIGDDRSVKVDVRIIAATNVDLKEAVLQGRFRADLYHRLSVFPVHVASLREREGDIALLAGFFCERCRARLSLRQLSLSPAALQRLERYPWPGNVRELEHVIYRAAVIAGAVCRQGEAVLKPEHLALEWTEETRSDDTPTLSGQIAAVHIDVPQASLRDATEAFQRRWISDALTACHGNWTAAARQLGVNAPNLHRLAKRLQLK</sequence>
<dbReference type="InterPro" id="IPR029016">
    <property type="entry name" value="GAF-like_dom_sf"/>
</dbReference>
<dbReference type="Pfam" id="PF25601">
    <property type="entry name" value="AAA_lid_14"/>
    <property type="match status" value="1"/>
</dbReference>
<evidence type="ECO:0000256" key="4">
    <source>
        <dbReference type="ARBA" id="ARBA00023125"/>
    </source>
</evidence>
<dbReference type="Gene3D" id="1.10.8.60">
    <property type="match status" value="1"/>
</dbReference>
<organism evidence="7 8">
    <name type="scientific">Zymobacter palmae</name>
    <dbReference type="NCBI Taxonomy" id="33074"/>
    <lineage>
        <taxon>Bacteria</taxon>
        <taxon>Pseudomonadati</taxon>
        <taxon>Pseudomonadota</taxon>
        <taxon>Gammaproteobacteria</taxon>
        <taxon>Oceanospirillales</taxon>
        <taxon>Halomonadaceae</taxon>
        <taxon>Zymobacter group</taxon>
        <taxon>Zymobacter</taxon>
    </lineage>
</organism>
<dbReference type="PROSITE" id="PS00688">
    <property type="entry name" value="SIGMA54_INTERACT_3"/>
    <property type="match status" value="1"/>
</dbReference>
<dbReference type="InterPro" id="IPR025662">
    <property type="entry name" value="Sigma_54_int_dom_ATP-bd_1"/>
</dbReference>
<evidence type="ECO:0000259" key="6">
    <source>
        <dbReference type="PROSITE" id="PS50045"/>
    </source>
</evidence>
<dbReference type="FunFam" id="3.40.50.300:FF:000006">
    <property type="entry name" value="DNA-binding transcriptional regulator NtrC"/>
    <property type="match status" value="1"/>
</dbReference>
<dbReference type="PROSITE" id="PS00675">
    <property type="entry name" value="SIGMA54_INTERACT_1"/>
    <property type="match status" value="1"/>
</dbReference>
<dbReference type="InterPro" id="IPR058031">
    <property type="entry name" value="AAA_lid_NorR"/>
</dbReference>
<keyword evidence="1" id="KW-0547">Nucleotide-binding</keyword>
<dbReference type="SMART" id="SM00382">
    <property type="entry name" value="AAA"/>
    <property type="match status" value="1"/>
</dbReference>
<dbReference type="SUPFAM" id="SSF55781">
    <property type="entry name" value="GAF domain-like"/>
    <property type="match status" value="1"/>
</dbReference>
<dbReference type="PANTHER" id="PTHR32071:SF35">
    <property type="entry name" value="ANAEROBIC NITRIC OXIDE REDUCTASE TRANSCRIPTION REGULATOR NORR"/>
    <property type="match status" value="1"/>
</dbReference>
<dbReference type="GO" id="GO:0043565">
    <property type="term" value="F:sequence-specific DNA binding"/>
    <property type="evidence" value="ECO:0007669"/>
    <property type="project" value="InterPro"/>
</dbReference>
<dbReference type="AlphaFoldDB" id="A0A348HI31"/>
<dbReference type="KEGG" id="zpl:ZBT109_2553"/>
<dbReference type="SMART" id="SM00065">
    <property type="entry name" value="GAF"/>
    <property type="match status" value="1"/>
</dbReference>
<dbReference type="RefSeq" id="WP_027704999.1">
    <property type="nucleotide sequence ID" value="NZ_AP018933.1"/>
</dbReference>
<dbReference type="SUPFAM" id="SSF52540">
    <property type="entry name" value="P-loop containing nucleoside triphosphate hydrolases"/>
    <property type="match status" value="1"/>
</dbReference>
<dbReference type="InterPro" id="IPR027417">
    <property type="entry name" value="P-loop_NTPase"/>
</dbReference>
<dbReference type="InterPro" id="IPR003593">
    <property type="entry name" value="AAA+_ATPase"/>
</dbReference>
<dbReference type="EMBL" id="AP018933">
    <property type="protein sequence ID" value="BBG31283.1"/>
    <property type="molecule type" value="Genomic_DNA"/>
</dbReference>
<keyword evidence="4" id="KW-0238">DNA-binding</keyword>
<dbReference type="InterPro" id="IPR002078">
    <property type="entry name" value="Sigma_54_int"/>
</dbReference>
<dbReference type="Pfam" id="PF00158">
    <property type="entry name" value="Sigma54_activat"/>
    <property type="match status" value="1"/>
</dbReference>
<gene>
    <name evidence="7" type="ORF">ZBT109_2553</name>
</gene>
<dbReference type="OrthoDB" id="9804019at2"/>
<dbReference type="Gene3D" id="3.40.50.300">
    <property type="entry name" value="P-loop containing nucleotide triphosphate hydrolases"/>
    <property type="match status" value="1"/>
</dbReference>
<keyword evidence="3" id="KW-0805">Transcription regulation</keyword>
<evidence type="ECO:0000256" key="5">
    <source>
        <dbReference type="ARBA" id="ARBA00023163"/>
    </source>
</evidence>
<evidence type="ECO:0000256" key="1">
    <source>
        <dbReference type="ARBA" id="ARBA00022741"/>
    </source>
</evidence>
<evidence type="ECO:0000313" key="7">
    <source>
        <dbReference type="EMBL" id="BBG31283.1"/>
    </source>
</evidence>
<dbReference type="Proteomes" id="UP000267342">
    <property type="component" value="Chromosome"/>
</dbReference>
<dbReference type="STRING" id="1123510.GCA_000620025_01718"/>
<feature type="domain" description="Sigma-54 factor interaction" evidence="6">
    <location>
        <begin position="187"/>
        <end position="416"/>
    </location>
</feature>
<dbReference type="GO" id="GO:0006355">
    <property type="term" value="P:regulation of DNA-templated transcription"/>
    <property type="evidence" value="ECO:0007669"/>
    <property type="project" value="InterPro"/>
</dbReference>
<dbReference type="Gene3D" id="1.10.10.60">
    <property type="entry name" value="Homeodomain-like"/>
    <property type="match status" value="1"/>
</dbReference>
<dbReference type="InterPro" id="IPR009057">
    <property type="entry name" value="Homeodomain-like_sf"/>
</dbReference>
<reference evidence="7 8" key="1">
    <citation type="submission" date="2018-09" db="EMBL/GenBank/DDBJ databases">
        <title>Zymobacter palmae IAM14233 (=T109) whole genome analysis.</title>
        <authorList>
            <person name="Yanase H."/>
        </authorList>
    </citation>
    <scope>NUCLEOTIDE SEQUENCE [LARGE SCALE GENOMIC DNA]</scope>
    <source>
        <strain evidence="7 8">IAM14233</strain>
    </source>
</reference>
<dbReference type="SUPFAM" id="SSF46689">
    <property type="entry name" value="Homeodomain-like"/>
    <property type="match status" value="1"/>
</dbReference>
<keyword evidence="8" id="KW-1185">Reference proteome</keyword>
<accession>A0A348HI31</accession>
<protein>
    <submittedName>
        <fullName evidence="7">Anaerobic nitric oxide reductase transcription regulator</fullName>
    </submittedName>
</protein>
<dbReference type="NCBIfam" id="NF003451">
    <property type="entry name" value="PRK05022.1"/>
    <property type="match status" value="1"/>
</dbReference>
<dbReference type="Pfam" id="PF01590">
    <property type="entry name" value="GAF"/>
    <property type="match status" value="1"/>
</dbReference>
<evidence type="ECO:0000256" key="2">
    <source>
        <dbReference type="ARBA" id="ARBA00022840"/>
    </source>
</evidence>
<dbReference type="InterPro" id="IPR025944">
    <property type="entry name" value="Sigma_54_int_dom_CS"/>
</dbReference>
<keyword evidence="2" id="KW-0067">ATP-binding</keyword>
<dbReference type="GO" id="GO:0005524">
    <property type="term" value="F:ATP binding"/>
    <property type="evidence" value="ECO:0007669"/>
    <property type="project" value="UniProtKB-KW"/>
</dbReference>
<dbReference type="PROSITE" id="PS50045">
    <property type="entry name" value="SIGMA54_INTERACT_4"/>
    <property type="match status" value="1"/>
</dbReference>